<evidence type="ECO:0000313" key="1">
    <source>
        <dbReference type="EMBL" id="EJW75314.1"/>
    </source>
</evidence>
<sequence>EQRVLQATETSEIQLLLSDIDSELNMLANSLSGLSADYARSLKPLSSAQADLEKLRDLNKKRCQLDDACDNLSRKVSGDDFAVVRSLAIHLHSLEEPFTTFLRELQTEVDDEIALQANYENIAKKLGELNIDIDQRARNSIQDVCIFAQWKICSYRCMIKTKQRKFLSF</sequence>
<accession>J9EIU0</accession>
<evidence type="ECO:0000313" key="2">
    <source>
        <dbReference type="Proteomes" id="UP000004810"/>
    </source>
</evidence>
<comment type="caution">
    <text evidence="1">The sequence shown here is derived from an EMBL/GenBank/DDBJ whole genome shotgun (WGS) entry which is preliminary data.</text>
</comment>
<gene>
    <name evidence="1" type="ORF">WUBG_13777</name>
</gene>
<name>J9EIU0_WUCBA</name>
<organism evidence="1 2">
    <name type="scientific">Wuchereria bancrofti</name>
    <dbReference type="NCBI Taxonomy" id="6293"/>
    <lineage>
        <taxon>Eukaryota</taxon>
        <taxon>Metazoa</taxon>
        <taxon>Ecdysozoa</taxon>
        <taxon>Nematoda</taxon>
        <taxon>Chromadorea</taxon>
        <taxon>Rhabditida</taxon>
        <taxon>Spirurina</taxon>
        <taxon>Spiruromorpha</taxon>
        <taxon>Filarioidea</taxon>
        <taxon>Onchocercidae</taxon>
        <taxon>Wuchereria</taxon>
    </lineage>
</organism>
<dbReference type="Proteomes" id="UP000004810">
    <property type="component" value="Unassembled WGS sequence"/>
</dbReference>
<dbReference type="AlphaFoldDB" id="J9EIU0"/>
<proteinExistence type="predicted"/>
<dbReference type="EMBL" id="ADBV01010730">
    <property type="protein sequence ID" value="EJW75314.1"/>
    <property type="molecule type" value="Genomic_DNA"/>
</dbReference>
<feature type="non-terminal residue" evidence="1">
    <location>
        <position position="1"/>
    </location>
</feature>
<protein>
    <submittedName>
        <fullName evidence="1">Uncharacterized protein</fullName>
    </submittedName>
</protein>
<reference evidence="2" key="1">
    <citation type="submission" date="2012-08" db="EMBL/GenBank/DDBJ databases">
        <title>The Genome Sequence of Wuchereria bancrofti.</title>
        <authorList>
            <person name="Nutman T.B."/>
            <person name="Fink D.L."/>
            <person name="Russ C."/>
            <person name="Young S."/>
            <person name="Zeng Q."/>
            <person name="Koehrsen M."/>
            <person name="Alvarado L."/>
            <person name="Berlin A."/>
            <person name="Chapman S.B."/>
            <person name="Chen Z."/>
            <person name="Freedman E."/>
            <person name="Gellesch M."/>
            <person name="Goldberg J."/>
            <person name="Griggs A."/>
            <person name="Gujja S."/>
            <person name="Heilman E.R."/>
            <person name="Heiman D."/>
            <person name="Hepburn T."/>
            <person name="Howarth C."/>
            <person name="Jen D."/>
            <person name="Larson L."/>
            <person name="Lewis B."/>
            <person name="Mehta T."/>
            <person name="Park D."/>
            <person name="Pearson M."/>
            <person name="Roberts A."/>
            <person name="Saif S."/>
            <person name="Shea T."/>
            <person name="Shenoy N."/>
            <person name="Sisk P."/>
            <person name="Stolte C."/>
            <person name="Sykes S."/>
            <person name="Walk T."/>
            <person name="White J."/>
            <person name="Yandava C."/>
            <person name="Haas B."/>
            <person name="Henn M.R."/>
            <person name="Nusbaum C."/>
            <person name="Birren B."/>
        </authorList>
    </citation>
    <scope>NUCLEOTIDE SEQUENCE [LARGE SCALE GENOMIC DNA]</scope>
    <source>
        <strain evidence="2">NA</strain>
    </source>
</reference>